<dbReference type="EMBL" id="CAEZZP010000164">
    <property type="protein sequence ID" value="CAB4786893.1"/>
    <property type="molecule type" value="Genomic_DNA"/>
</dbReference>
<dbReference type="EMBL" id="CAFAAL010000211">
    <property type="protein sequence ID" value="CAB4818378.1"/>
    <property type="molecule type" value="Genomic_DNA"/>
</dbReference>
<organism evidence="9">
    <name type="scientific">freshwater metagenome</name>
    <dbReference type="NCBI Taxonomy" id="449393"/>
    <lineage>
        <taxon>unclassified sequences</taxon>
        <taxon>metagenomes</taxon>
        <taxon>ecological metagenomes</taxon>
    </lineage>
</organism>
<dbReference type="PANTHER" id="PTHR20854:SF4">
    <property type="entry name" value="INOSITOL-1-MONOPHOSPHATASE-RELATED"/>
    <property type="match status" value="1"/>
</dbReference>
<dbReference type="InterPro" id="IPR000760">
    <property type="entry name" value="Inositol_monophosphatase-like"/>
</dbReference>
<dbReference type="GO" id="GO:0046872">
    <property type="term" value="F:metal ion binding"/>
    <property type="evidence" value="ECO:0007669"/>
    <property type="project" value="UniProtKB-KW"/>
</dbReference>
<evidence type="ECO:0000313" key="9">
    <source>
        <dbReference type="EMBL" id="CAB5038197.1"/>
    </source>
</evidence>
<dbReference type="EMBL" id="CAEZYH010000109">
    <property type="protein sequence ID" value="CAB4731198.1"/>
    <property type="molecule type" value="Genomic_DNA"/>
</dbReference>
<dbReference type="EMBL" id="CAFBLJ010000147">
    <property type="protein sequence ID" value="CAB4882404.1"/>
    <property type="molecule type" value="Genomic_DNA"/>
</dbReference>
<dbReference type="PANTHER" id="PTHR20854">
    <property type="entry name" value="INOSITOL MONOPHOSPHATASE"/>
    <property type="match status" value="1"/>
</dbReference>
<name>A0A6J7SAM7_9ZZZZ</name>
<dbReference type="PROSITE" id="PS00629">
    <property type="entry name" value="IMP_1"/>
    <property type="match status" value="1"/>
</dbReference>
<sequence>MGNERTTLVEMDATQILQLLNDVADAIGTALKGIEDWGPSGLRDTQYSADLVVDQVALDMLRAAGVGILSEESGSENLDRSIVVIIDPLDGSTNASRGIPHYATSLCAVDSVGPLVALVVDQAVGTRWWATRGQGAFRNGVALSRQPLTEWNAALVAVSGRPPDEAGWAQFRSFGASAIDICYVADSTVDAFIDMSPSAHGVWDYAAAYLICQEVGVRVEDAQGRELIVLDHAARRTPVAAPNGIFDQALATRHKLPL</sequence>
<protein>
    <submittedName>
        <fullName evidence="9">Unannotated protein</fullName>
    </submittedName>
</protein>
<dbReference type="InterPro" id="IPR020583">
    <property type="entry name" value="Inositol_monoP_metal-BS"/>
</dbReference>
<evidence type="ECO:0000313" key="6">
    <source>
        <dbReference type="EMBL" id="CAB4818378.1"/>
    </source>
</evidence>
<proteinExistence type="predicted"/>
<dbReference type="EMBL" id="CAFBPS010000238">
    <property type="protein sequence ID" value="CAB5038197.1"/>
    <property type="molecule type" value="Genomic_DNA"/>
</dbReference>
<evidence type="ECO:0000256" key="3">
    <source>
        <dbReference type="ARBA" id="ARBA00022842"/>
    </source>
</evidence>
<dbReference type="GO" id="GO:0008934">
    <property type="term" value="F:inositol monophosphate 1-phosphatase activity"/>
    <property type="evidence" value="ECO:0007669"/>
    <property type="project" value="TreeGrafter"/>
</dbReference>
<dbReference type="GO" id="GO:0006020">
    <property type="term" value="P:inositol metabolic process"/>
    <property type="evidence" value="ECO:0007669"/>
    <property type="project" value="TreeGrafter"/>
</dbReference>
<evidence type="ECO:0000313" key="4">
    <source>
        <dbReference type="EMBL" id="CAB4731198.1"/>
    </source>
</evidence>
<accession>A0A6J7SAM7</accession>
<dbReference type="AlphaFoldDB" id="A0A6J7SAM7"/>
<keyword evidence="1" id="KW-0479">Metal-binding</keyword>
<dbReference type="Pfam" id="PF00459">
    <property type="entry name" value="Inositol_P"/>
    <property type="match status" value="1"/>
</dbReference>
<gene>
    <name evidence="4" type="ORF">UFOPK2658_01699</name>
    <name evidence="5" type="ORF">UFOPK2880_01772</name>
    <name evidence="6" type="ORF">UFOPK3004_01695</name>
    <name evidence="7" type="ORF">UFOPK3304_01774</name>
    <name evidence="8" type="ORF">UFOPK3494_01835</name>
    <name evidence="9" type="ORF">UFOPK4134_01867</name>
</gene>
<dbReference type="Gene3D" id="3.30.540.10">
    <property type="entry name" value="Fructose-1,6-Bisphosphatase, subunit A, domain 1"/>
    <property type="match status" value="1"/>
</dbReference>
<evidence type="ECO:0000256" key="1">
    <source>
        <dbReference type="ARBA" id="ARBA00022723"/>
    </source>
</evidence>
<dbReference type="EMBL" id="CAFBMF010000204">
    <property type="protein sequence ID" value="CAB4916402.1"/>
    <property type="molecule type" value="Genomic_DNA"/>
</dbReference>
<evidence type="ECO:0000313" key="5">
    <source>
        <dbReference type="EMBL" id="CAB4786893.1"/>
    </source>
</evidence>
<dbReference type="GO" id="GO:0007165">
    <property type="term" value="P:signal transduction"/>
    <property type="evidence" value="ECO:0007669"/>
    <property type="project" value="TreeGrafter"/>
</dbReference>
<evidence type="ECO:0000256" key="2">
    <source>
        <dbReference type="ARBA" id="ARBA00022801"/>
    </source>
</evidence>
<evidence type="ECO:0000313" key="8">
    <source>
        <dbReference type="EMBL" id="CAB4916402.1"/>
    </source>
</evidence>
<dbReference type="Gene3D" id="3.40.190.80">
    <property type="match status" value="1"/>
</dbReference>
<reference evidence="9" key="1">
    <citation type="submission" date="2020-05" db="EMBL/GenBank/DDBJ databases">
        <authorList>
            <person name="Chiriac C."/>
            <person name="Salcher M."/>
            <person name="Ghai R."/>
            <person name="Kavagutti S V."/>
        </authorList>
    </citation>
    <scope>NUCLEOTIDE SEQUENCE</scope>
</reference>
<evidence type="ECO:0000313" key="7">
    <source>
        <dbReference type="EMBL" id="CAB4882404.1"/>
    </source>
</evidence>
<dbReference type="PRINTS" id="PR00377">
    <property type="entry name" value="IMPHPHTASES"/>
</dbReference>
<keyword evidence="2" id="KW-0378">Hydrolase</keyword>
<dbReference type="SUPFAM" id="SSF56655">
    <property type="entry name" value="Carbohydrate phosphatase"/>
    <property type="match status" value="1"/>
</dbReference>
<keyword evidence="3" id="KW-0460">Magnesium</keyword>